<organism evidence="1">
    <name type="scientific">marine metagenome</name>
    <dbReference type="NCBI Taxonomy" id="408172"/>
    <lineage>
        <taxon>unclassified sequences</taxon>
        <taxon>metagenomes</taxon>
        <taxon>ecological metagenomes</taxon>
    </lineage>
</organism>
<sequence length="119" mass="12605">MKLTVLASYSLDGYLAMGIQPDTHFLPPIALIDLIAPSFISFAVIRSNPALASIFLPSSTFVPAKRTINGTPSFVSLAAVIIPSAMKSHLMIPPNMLTKMAFTPGSDNIIRNPSATCSA</sequence>
<feature type="non-terminal residue" evidence="1">
    <location>
        <position position="119"/>
    </location>
</feature>
<reference evidence="1" key="1">
    <citation type="submission" date="2018-05" db="EMBL/GenBank/DDBJ databases">
        <authorList>
            <person name="Lanie J.A."/>
            <person name="Ng W.-L."/>
            <person name="Kazmierczak K.M."/>
            <person name="Andrzejewski T.M."/>
            <person name="Davidsen T.M."/>
            <person name="Wayne K.J."/>
            <person name="Tettelin H."/>
            <person name="Glass J.I."/>
            <person name="Rusch D."/>
            <person name="Podicherti R."/>
            <person name="Tsui H.-C.T."/>
            <person name="Winkler M.E."/>
        </authorList>
    </citation>
    <scope>NUCLEOTIDE SEQUENCE</scope>
</reference>
<proteinExistence type="predicted"/>
<dbReference type="EMBL" id="UINC01162975">
    <property type="protein sequence ID" value="SVD63019.1"/>
    <property type="molecule type" value="Genomic_DNA"/>
</dbReference>
<accession>A0A382WWL0</accession>
<gene>
    <name evidence="1" type="ORF">METZ01_LOCUS415873</name>
</gene>
<evidence type="ECO:0000313" key="1">
    <source>
        <dbReference type="EMBL" id="SVD63019.1"/>
    </source>
</evidence>
<protein>
    <submittedName>
        <fullName evidence="1">Uncharacterized protein</fullName>
    </submittedName>
</protein>
<name>A0A382WWL0_9ZZZZ</name>
<dbReference type="AlphaFoldDB" id="A0A382WWL0"/>